<dbReference type="InterPro" id="IPR036236">
    <property type="entry name" value="Znf_C2H2_sf"/>
</dbReference>
<dbReference type="SUPFAM" id="SSF57667">
    <property type="entry name" value="beta-beta-alpha zinc fingers"/>
    <property type="match status" value="2"/>
</dbReference>
<comment type="subcellular location">
    <subcellularLocation>
        <location evidence="1">Nucleus</location>
    </subcellularLocation>
</comment>
<feature type="domain" description="C2H2-type" evidence="8">
    <location>
        <begin position="56"/>
        <end position="83"/>
    </location>
</feature>
<proteinExistence type="predicted"/>
<keyword evidence="5" id="KW-0862">Zinc</keyword>
<evidence type="ECO:0000256" key="5">
    <source>
        <dbReference type="ARBA" id="ARBA00022833"/>
    </source>
</evidence>
<evidence type="ECO:0000256" key="4">
    <source>
        <dbReference type="ARBA" id="ARBA00022771"/>
    </source>
</evidence>
<dbReference type="WBParaSite" id="jg25048">
    <property type="protein sequence ID" value="jg25048"/>
    <property type="gene ID" value="jg25048"/>
</dbReference>
<evidence type="ECO:0000256" key="7">
    <source>
        <dbReference type="PROSITE-ProRule" id="PRU00042"/>
    </source>
</evidence>
<organism evidence="9 10">
    <name type="scientific">Ditylenchus dipsaci</name>
    <dbReference type="NCBI Taxonomy" id="166011"/>
    <lineage>
        <taxon>Eukaryota</taxon>
        <taxon>Metazoa</taxon>
        <taxon>Ecdysozoa</taxon>
        <taxon>Nematoda</taxon>
        <taxon>Chromadorea</taxon>
        <taxon>Rhabditida</taxon>
        <taxon>Tylenchina</taxon>
        <taxon>Tylenchomorpha</taxon>
        <taxon>Sphaerularioidea</taxon>
        <taxon>Anguinidae</taxon>
        <taxon>Anguininae</taxon>
        <taxon>Ditylenchus</taxon>
    </lineage>
</organism>
<dbReference type="PANTHER" id="PTHR16515:SF49">
    <property type="entry name" value="GASTRULA ZINC FINGER PROTEIN XLCGF49.1-LIKE-RELATED"/>
    <property type="match status" value="1"/>
</dbReference>
<dbReference type="InterPro" id="IPR013087">
    <property type="entry name" value="Znf_C2H2_type"/>
</dbReference>
<keyword evidence="3" id="KW-0677">Repeat</keyword>
<dbReference type="SMART" id="SM00355">
    <property type="entry name" value="ZnF_C2H2"/>
    <property type="match status" value="5"/>
</dbReference>
<dbReference type="PROSITE" id="PS00028">
    <property type="entry name" value="ZINC_FINGER_C2H2_1"/>
    <property type="match status" value="3"/>
</dbReference>
<dbReference type="Gene3D" id="3.30.160.60">
    <property type="entry name" value="Classic Zinc Finger"/>
    <property type="match status" value="3"/>
</dbReference>
<evidence type="ECO:0000256" key="1">
    <source>
        <dbReference type="ARBA" id="ARBA00004123"/>
    </source>
</evidence>
<feature type="domain" description="C2H2-type" evidence="8">
    <location>
        <begin position="85"/>
        <end position="115"/>
    </location>
</feature>
<evidence type="ECO:0000313" key="9">
    <source>
        <dbReference type="Proteomes" id="UP000887574"/>
    </source>
</evidence>
<dbReference type="GO" id="GO:0010468">
    <property type="term" value="P:regulation of gene expression"/>
    <property type="evidence" value="ECO:0007669"/>
    <property type="project" value="TreeGrafter"/>
</dbReference>
<dbReference type="GO" id="GO:0008270">
    <property type="term" value="F:zinc ion binding"/>
    <property type="evidence" value="ECO:0007669"/>
    <property type="project" value="UniProtKB-KW"/>
</dbReference>
<feature type="domain" description="C2H2-type" evidence="8">
    <location>
        <begin position="28"/>
        <end position="55"/>
    </location>
</feature>
<dbReference type="PANTHER" id="PTHR16515">
    <property type="entry name" value="PR DOMAIN ZINC FINGER PROTEIN"/>
    <property type="match status" value="1"/>
</dbReference>
<accession>A0A915DYJ7</accession>
<dbReference type="Pfam" id="PF00096">
    <property type="entry name" value="zf-C2H2"/>
    <property type="match status" value="1"/>
</dbReference>
<dbReference type="FunFam" id="3.30.160.60:FF:000340">
    <property type="entry name" value="zinc finger protein 473 isoform X1"/>
    <property type="match status" value="1"/>
</dbReference>
<dbReference type="InterPro" id="IPR050331">
    <property type="entry name" value="Zinc_finger"/>
</dbReference>
<dbReference type="AlphaFoldDB" id="A0A915DYJ7"/>
<dbReference type="Pfam" id="PF13912">
    <property type="entry name" value="zf-C2H2_6"/>
    <property type="match status" value="2"/>
</dbReference>
<evidence type="ECO:0000256" key="6">
    <source>
        <dbReference type="ARBA" id="ARBA00023242"/>
    </source>
</evidence>
<evidence type="ECO:0000313" key="10">
    <source>
        <dbReference type="WBParaSite" id="jg25048"/>
    </source>
</evidence>
<keyword evidence="9" id="KW-1185">Reference proteome</keyword>
<evidence type="ECO:0000259" key="8">
    <source>
        <dbReference type="PROSITE" id="PS50157"/>
    </source>
</evidence>
<keyword evidence="4 7" id="KW-0863">Zinc-finger</keyword>
<protein>
    <submittedName>
        <fullName evidence="10">C2H2-type domain-containing protein</fullName>
    </submittedName>
</protein>
<dbReference type="PROSITE" id="PS50157">
    <property type="entry name" value="ZINC_FINGER_C2H2_2"/>
    <property type="match status" value="3"/>
</dbReference>
<evidence type="ECO:0000256" key="3">
    <source>
        <dbReference type="ARBA" id="ARBA00022737"/>
    </source>
</evidence>
<sequence>MSAADAQNLEVVAAMNDSQFARTNKRPHQCVICLKSFKSLAYLNEHLAIHRNMKPFVCDVCNKSFRFSTGLNTHRSLHDENNKIYKCVAGNCPLSFRLRGNLKQHMKKEHYKGEGELDAIWNSHPALTRRKRGGPPTGIKKEIKSEAGCQVVIKKEIKSGCKVAVKKEIKAEIRSSANVKNQLERHGQTADAIMPEDDPIEEAFVPPPAETRQYLDLEQVRQIVSPRLGQLLNVGKAPSVVAKQELPPNPYFCEFCSEIVGGKDVVVGHVWKHVSSIKKMCCYECSLNDCVFKTNVQAEARAHRSTAHSPEERSKIVDHRGNLDDFFKNCLRKYFKNLDSNIANELCATRYM</sequence>
<evidence type="ECO:0000256" key="2">
    <source>
        <dbReference type="ARBA" id="ARBA00022723"/>
    </source>
</evidence>
<keyword evidence="6" id="KW-0539">Nucleus</keyword>
<keyword evidence="2" id="KW-0479">Metal-binding</keyword>
<dbReference type="GO" id="GO:0005634">
    <property type="term" value="C:nucleus"/>
    <property type="evidence" value="ECO:0007669"/>
    <property type="project" value="UniProtKB-SubCell"/>
</dbReference>
<dbReference type="Proteomes" id="UP000887574">
    <property type="component" value="Unplaced"/>
</dbReference>
<reference evidence="10" key="1">
    <citation type="submission" date="2022-11" db="UniProtKB">
        <authorList>
            <consortium name="WormBaseParasite"/>
        </authorList>
    </citation>
    <scope>IDENTIFICATION</scope>
</reference>
<name>A0A915DYJ7_9BILA</name>